<dbReference type="GO" id="GO:0005886">
    <property type="term" value="C:plasma membrane"/>
    <property type="evidence" value="ECO:0007669"/>
    <property type="project" value="UniProtKB-SubCell"/>
</dbReference>
<feature type="transmembrane region" description="Helical" evidence="7">
    <location>
        <begin position="95"/>
        <end position="119"/>
    </location>
</feature>
<organism evidence="11">
    <name type="scientific">marine sediment metagenome</name>
    <dbReference type="NCBI Taxonomy" id="412755"/>
    <lineage>
        <taxon>unclassified sequences</taxon>
        <taxon>metagenomes</taxon>
        <taxon>ecological metagenomes</taxon>
    </lineage>
</organism>
<name>X1S198_9ZZZZ</name>
<comment type="similarity">
    <text evidence="2">Belongs to the concentrative nucleoside transporter (CNT) (TC 2.A.41) family.</text>
</comment>
<evidence type="ECO:0000256" key="4">
    <source>
        <dbReference type="ARBA" id="ARBA00022692"/>
    </source>
</evidence>
<accession>X1S198</accession>
<dbReference type="EMBL" id="BARW01010031">
    <property type="protein sequence ID" value="GAI86658.1"/>
    <property type="molecule type" value="Genomic_DNA"/>
</dbReference>
<dbReference type="Pfam" id="PF01773">
    <property type="entry name" value="Nucleos_tra2_N"/>
    <property type="match status" value="1"/>
</dbReference>
<keyword evidence="4 7" id="KW-0812">Transmembrane</keyword>
<reference evidence="11" key="1">
    <citation type="journal article" date="2014" name="Front. Microbiol.">
        <title>High frequency of phylogenetically diverse reductive dehalogenase-homologous genes in deep subseafloor sedimentary metagenomes.</title>
        <authorList>
            <person name="Kawai M."/>
            <person name="Futagami T."/>
            <person name="Toyoda A."/>
            <person name="Takaki Y."/>
            <person name="Nishi S."/>
            <person name="Hori S."/>
            <person name="Arai W."/>
            <person name="Tsubouchi T."/>
            <person name="Morono Y."/>
            <person name="Uchiyama I."/>
            <person name="Ito T."/>
            <person name="Fujiyama A."/>
            <person name="Inagaki F."/>
            <person name="Takami H."/>
        </authorList>
    </citation>
    <scope>NUCLEOTIDE SEQUENCE</scope>
    <source>
        <strain evidence="11">Expedition CK06-06</strain>
    </source>
</reference>
<dbReference type="GO" id="GO:0005337">
    <property type="term" value="F:nucleoside transmembrane transporter activity"/>
    <property type="evidence" value="ECO:0007669"/>
    <property type="project" value="InterPro"/>
</dbReference>
<evidence type="ECO:0000256" key="7">
    <source>
        <dbReference type="SAM" id="Phobius"/>
    </source>
</evidence>
<evidence type="ECO:0000256" key="3">
    <source>
        <dbReference type="ARBA" id="ARBA00022475"/>
    </source>
</evidence>
<gene>
    <name evidence="11" type="ORF">S12H4_19932</name>
</gene>
<sequence>GIFVLMLIAWLFSSDRKRINWRLIIWGISLQMVFALFIFVFPPGAKIFLWINGLVVKVMDSAMAGTQFLFGQLAIPPGEDDSLGFFLAFQGLPTIIFFSALISILYYAGIMQAVITFFARIFSRLMRVSGAESLCAASNIFVGVESSLTIKPYLENMTRSELTTILTVGMATVASNMLAVYVFSLQATFPTIAAHLISASFLSAPAALIMSKLIMPETETPDTLGKQVELHYSRERNVIEAIINGANTGVRLIVGIVALLIAVLGIVALVDLVLTGAGGKINSLFGLGIDW</sequence>
<dbReference type="AlphaFoldDB" id="X1S198"/>
<dbReference type="InterPro" id="IPR002668">
    <property type="entry name" value="CNT_N_dom"/>
</dbReference>
<feature type="transmembrane region" description="Helical" evidence="7">
    <location>
        <begin position="54"/>
        <end position="75"/>
    </location>
</feature>
<keyword evidence="6 7" id="KW-0472">Membrane</keyword>
<keyword evidence="3" id="KW-1003">Cell membrane</keyword>
<evidence type="ECO:0000259" key="9">
    <source>
        <dbReference type="Pfam" id="PF07662"/>
    </source>
</evidence>
<evidence type="ECO:0000313" key="11">
    <source>
        <dbReference type="EMBL" id="GAI86658.1"/>
    </source>
</evidence>
<comment type="subcellular location">
    <subcellularLocation>
        <location evidence="1">Cell membrane</location>
        <topology evidence="1">Multi-pass membrane protein</topology>
    </subcellularLocation>
</comment>
<feature type="transmembrane region" description="Helical" evidence="7">
    <location>
        <begin position="23"/>
        <end position="42"/>
    </location>
</feature>
<feature type="transmembrane region" description="Helical" evidence="7">
    <location>
        <begin position="162"/>
        <end position="183"/>
    </location>
</feature>
<dbReference type="InterPro" id="IPR011657">
    <property type="entry name" value="CNT_C_dom"/>
</dbReference>
<evidence type="ECO:0000259" key="10">
    <source>
        <dbReference type="Pfam" id="PF07670"/>
    </source>
</evidence>
<dbReference type="Pfam" id="PF07662">
    <property type="entry name" value="Nucleos_tra2_C"/>
    <property type="match status" value="1"/>
</dbReference>
<dbReference type="InterPro" id="IPR008276">
    <property type="entry name" value="C_nuclsd_transpt"/>
</dbReference>
<dbReference type="GO" id="GO:0015293">
    <property type="term" value="F:symporter activity"/>
    <property type="evidence" value="ECO:0007669"/>
    <property type="project" value="TreeGrafter"/>
</dbReference>
<dbReference type="PANTHER" id="PTHR10590:SF4">
    <property type="entry name" value="SOLUTE CARRIER FAMILY 28 MEMBER 3"/>
    <property type="match status" value="1"/>
</dbReference>
<evidence type="ECO:0000256" key="1">
    <source>
        <dbReference type="ARBA" id="ARBA00004651"/>
    </source>
</evidence>
<feature type="non-terminal residue" evidence="11">
    <location>
        <position position="291"/>
    </location>
</feature>
<protein>
    <recommendedName>
        <fullName evidence="12">Concentrative nucleoside transporter N-terminal domain-containing protein</fullName>
    </recommendedName>
</protein>
<feature type="non-terminal residue" evidence="11">
    <location>
        <position position="1"/>
    </location>
</feature>
<dbReference type="Pfam" id="PF07670">
    <property type="entry name" value="Gate"/>
    <property type="match status" value="1"/>
</dbReference>
<feature type="domain" description="Nucleoside transporter/FeoB GTPase Gate" evidence="10">
    <location>
        <begin position="92"/>
        <end position="185"/>
    </location>
</feature>
<dbReference type="InterPro" id="IPR011642">
    <property type="entry name" value="Gate_dom"/>
</dbReference>
<evidence type="ECO:0000256" key="6">
    <source>
        <dbReference type="ARBA" id="ARBA00023136"/>
    </source>
</evidence>
<comment type="caution">
    <text evidence="11">The sequence shown here is derived from an EMBL/GenBank/DDBJ whole genome shotgun (WGS) entry which is preliminary data.</text>
</comment>
<evidence type="ECO:0000256" key="5">
    <source>
        <dbReference type="ARBA" id="ARBA00022989"/>
    </source>
</evidence>
<feature type="domain" description="Concentrative nucleoside transporter N-terminal" evidence="8">
    <location>
        <begin position="1"/>
        <end position="73"/>
    </location>
</feature>
<evidence type="ECO:0008006" key="12">
    <source>
        <dbReference type="Google" id="ProtNLM"/>
    </source>
</evidence>
<proteinExistence type="inferred from homology"/>
<evidence type="ECO:0000256" key="2">
    <source>
        <dbReference type="ARBA" id="ARBA00009033"/>
    </source>
</evidence>
<dbReference type="PANTHER" id="PTHR10590">
    <property type="entry name" value="SODIUM/NUCLEOSIDE COTRANSPORTER"/>
    <property type="match status" value="1"/>
</dbReference>
<keyword evidence="5 7" id="KW-1133">Transmembrane helix</keyword>
<feature type="transmembrane region" description="Helical" evidence="7">
    <location>
        <begin position="252"/>
        <end position="274"/>
    </location>
</feature>
<evidence type="ECO:0000259" key="8">
    <source>
        <dbReference type="Pfam" id="PF01773"/>
    </source>
</evidence>
<feature type="domain" description="Concentrative nucleoside transporter C-terminal" evidence="9">
    <location>
        <begin position="195"/>
        <end position="279"/>
    </location>
</feature>